<sequence length="51" mass="5480">MIRKLQIALATALTFGISQVATTAYADNSALGVDPIFPTTQIDVETLKNEK</sequence>
<keyword evidence="1" id="KW-0732">Signal</keyword>
<proteinExistence type="predicted"/>
<feature type="chain" id="PRO_5037196946" evidence="1">
    <location>
        <begin position="27"/>
        <end position="51"/>
    </location>
</feature>
<dbReference type="Proteomes" id="UP000650485">
    <property type="component" value="Unassembled WGS sequence"/>
</dbReference>
<comment type="caution">
    <text evidence="2">The sequence shown here is derived from an EMBL/GenBank/DDBJ whole genome shotgun (WGS) entry which is preliminary data.</text>
</comment>
<evidence type="ECO:0000313" key="3">
    <source>
        <dbReference type="Proteomes" id="UP000650485"/>
    </source>
</evidence>
<gene>
    <name evidence="2" type="ORF">H7R52_13085</name>
</gene>
<protein>
    <submittedName>
        <fullName evidence="2">Uncharacterized protein</fullName>
    </submittedName>
</protein>
<dbReference type="EMBL" id="JACSZT010000009">
    <property type="protein sequence ID" value="MBC6499397.1"/>
    <property type="molecule type" value="Genomic_DNA"/>
</dbReference>
<dbReference type="AlphaFoldDB" id="A0A923NKG8"/>
<accession>A0A923NKG8</accession>
<name>A0A923NKG8_WEICO</name>
<reference evidence="2" key="1">
    <citation type="submission" date="2020-08" db="EMBL/GenBank/DDBJ databases">
        <title>Complete genome sequence of Weissella confusa strain FS54 provides insights into metabolic potential.</title>
        <authorList>
            <person name="Fhoula I."/>
            <person name="Najjari A."/>
            <person name="Lekired A."/>
            <person name="Bessrour-Aouam N."/>
            <person name="Jaballah S."/>
            <person name="Klibi N."/>
            <person name="Ouzari H.-I."/>
        </authorList>
    </citation>
    <scope>NUCLEOTIDE SEQUENCE</scope>
    <source>
        <strain evidence="2">FS54</strain>
    </source>
</reference>
<organism evidence="2 3">
    <name type="scientific">Weissella confusa</name>
    <name type="common">Lactobacillus confusus</name>
    <dbReference type="NCBI Taxonomy" id="1583"/>
    <lineage>
        <taxon>Bacteria</taxon>
        <taxon>Bacillati</taxon>
        <taxon>Bacillota</taxon>
        <taxon>Bacilli</taxon>
        <taxon>Lactobacillales</taxon>
        <taxon>Lactobacillaceae</taxon>
        <taxon>Weissella</taxon>
    </lineage>
</organism>
<evidence type="ECO:0000256" key="1">
    <source>
        <dbReference type="SAM" id="SignalP"/>
    </source>
</evidence>
<feature type="signal peptide" evidence="1">
    <location>
        <begin position="1"/>
        <end position="26"/>
    </location>
</feature>
<evidence type="ECO:0000313" key="2">
    <source>
        <dbReference type="EMBL" id="MBC6499397.1"/>
    </source>
</evidence>